<evidence type="ECO:0000313" key="4">
    <source>
        <dbReference type="Proteomes" id="UP000190285"/>
    </source>
</evidence>
<dbReference type="EMBL" id="FUZT01000008">
    <property type="protein sequence ID" value="SKC80118.1"/>
    <property type="molecule type" value="Genomic_DNA"/>
</dbReference>
<dbReference type="STRING" id="36842.SAMN02194393_02127"/>
<organism evidence="1 4">
    <name type="scientific">Maledivibacter halophilus</name>
    <dbReference type="NCBI Taxonomy" id="36842"/>
    <lineage>
        <taxon>Bacteria</taxon>
        <taxon>Bacillati</taxon>
        <taxon>Bacillota</taxon>
        <taxon>Clostridia</taxon>
        <taxon>Peptostreptococcales</taxon>
        <taxon>Caminicellaceae</taxon>
        <taxon>Maledivibacter</taxon>
    </lineage>
</organism>
<dbReference type="RefSeq" id="WP_170917364.1">
    <property type="nucleotide sequence ID" value="NZ_FUZT01000005.1"/>
</dbReference>
<evidence type="ECO:0000313" key="2">
    <source>
        <dbReference type="EMBL" id="SKC71867.1"/>
    </source>
</evidence>
<evidence type="ECO:0008006" key="5">
    <source>
        <dbReference type="Google" id="ProtNLM"/>
    </source>
</evidence>
<protein>
    <recommendedName>
        <fullName evidence="5">Phage baseplate assembly protein W</fullName>
    </recommendedName>
</protein>
<gene>
    <name evidence="1" type="ORF">SAMN02194393_02127</name>
    <name evidence="2" type="ORF">SAMN02194393_02525</name>
    <name evidence="3" type="ORF">SAMN02194393_03438</name>
</gene>
<dbReference type="EMBL" id="FUZT01000005">
    <property type="protein sequence ID" value="SKC68077.1"/>
    <property type="molecule type" value="Genomic_DNA"/>
</dbReference>
<keyword evidence="4" id="KW-1185">Reference proteome</keyword>
<reference evidence="1 4" key="1">
    <citation type="submission" date="2017-02" db="EMBL/GenBank/DDBJ databases">
        <authorList>
            <person name="Peterson S.W."/>
        </authorList>
    </citation>
    <scope>NUCLEOTIDE SEQUENCE [LARGE SCALE GENOMIC DNA]</scope>
    <source>
        <strain evidence="1 4">M1</strain>
    </source>
</reference>
<dbReference type="AlphaFoldDB" id="A0A1T5KWH8"/>
<sequence length="139" mass="16004">MSTIEELIGSDILIDDQGNFVRAPDGDAEIVTEYDCLIQEIRNEMNTQPGDLFYDKEYGYGLLEFIQKQNNEINRLEFTQRIKTKLSRNEFISPDSIKVNISNWDLKAITTSVKFRILDKEIELALTVADRVNVEVVNV</sequence>
<dbReference type="Gene3D" id="3.10.450.40">
    <property type="match status" value="1"/>
</dbReference>
<evidence type="ECO:0000313" key="3">
    <source>
        <dbReference type="EMBL" id="SKC80118.1"/>
    </source>
</evidence>
<dbReference type="SUPFAM" id="SSF160719">
    <property type="entry name" value="gpW/gp25-like"/>
    <property type="match status" value="1"/>
</dbReference>
<evidence type="ECO:0000313" key="1">
    <source>
        <dbReference type="EMBL" id="SKC68077.1"/>
    </source>
</evidence>
<dbReference type="Pfam" id="PF10934">
    <property type="entry name" value="Sheath_initiator"/>
    <property type="match status" value="1"/>
</dbReference>
<dbReference type="EMBL" id="FUZT01000006">
    <property type="protein sequence ID" value="SKC71867.1"/>
    <property type="molecule type" value="Genomic_DNA"/>
</dbReference>
<proteinExistence type="predicted"/>
<accession>A0A1T5KWH8</accession>
<name>A0A1T5KWH8_9FIRM</name>
<dbReference type="Proteomes" id="UP000190285">
    <property type="component" value="Unassembled WGS sequence"/>
</dbReference>
<dbReference type="InterPro" id="IPR020288">
    <property type="entry name" value="Sheath_initiator"/>
</dbReference>